<evidence type="ECO:0000259" key="3">
    <source>
        <dbReference type="Pfam" id="PF00149"/>
    </source>
</evidence>
<comment type="similarity">
    <text evidence="2">Belongs to the 5'-nucleotidase family.</text>
</comment>
<dbReference type="Pfam" id="PF00149">
    <property type="entry name" value="Metallophos"/>
    <property type="match status" value="1"/>
</dbReference>
<evidence type="ECO:0000259" key="4">
    <source>
        <dbReference type="Pfam" id="PF02872"/>
    </source>
</evidence>
<keyword evidence="6" id="KW-1185">Reference proteome</keyword>
<gene>
    <name evidence="5" type="ORF">N7Z68_18280</name>
</gene>
<dbReference type="InterPro" id="IPR008334">
    <property type="entry name" value="5'-Nucleotdase_C"/>
</dbReference>
<name>A0ABT5VIN8_9BACI</name>
<evidence type="ECO:0000256" key="1">
    <source>
        <dbReference type="ARBA" id="ARBA00022729"/>
    </source>
</evidence>
<dbReference type="Proteomes" id="UP001148125">
    <property type="component" value="Unassembled WGS sequence"/>
</dbReference>
<accession>A0ABT5VIN8</accession>
<proteinExistence type="inferred from homology"/>
<dbReference type="InterPro" id="IPR006179">
    <property type="entry name" value="5_nucleotidase/apyrase"/>
</dbReference>
<feature type="domain" description="Calcineurin-like phosphoesterase" evidence="3">
    <location>
        <begin position="9"/>
        <end position="207"/>
    </location>
</feature>
<dbReference type="InterPro" id="IPR011240">
    <property type="entry name" value="Pesterase_YunD"/>
</dbReference>
<reference evidence="5" key="1">
    <citation type="submission" date="2024-05" db="EMBL/GenBank/DDBJ databases">
        <title>Alkalihalobacillus sp. strain MEB203 novel alkaliphilic bacterium from Lonar Lake, India.</title>
        <authorList>
            <person name="Joshi A."/>
            <person name="Thite S."/>
            <person name="Mengade P."/>
        </authorList>
    </citation>
    <scope>NUCLEOTIDE SEQUENCE</scope>
    <source>
        <strain evidence="5">MEB 203</strain>
    </source>
</reference>
<protein>
    <submittedName>
        <fullName evidence="5">Bifunctional metallophosphatase/5'-nucleotidase</fullName>
    </submittedName>
</protein>
<dbReference type="InterPro" id="IPR029052">
    <property type="entry name" value="Metallo-depent_PP-like"/>
</dbReference>
<dbReference type="PIRSF" id="PIRSF036361">
    <property type="entry name" value="YunD"/>
    <property type="match status" value="1"/>
</dbReference>
<evidence type="ECO:0000313" key="5">
    <source>
        <dbReference type="EMBL" id="MDE5415310.1"/>
    </source>
</evidence>
<keyword evidence="2" id="KW-0547">Nucleotide-binding</keyword>
<dbReference type="EMBL" id="JAOTPO010000015">
    <property type="protein sequence ID" value="MDE5415310.1"/>
    <property type="molecule type" value="Genomic_DNA"/>
</dbReference>
<feature type="domain" description="5'-Nucleotidase C-terminal" evidence="4">
    <location>
        <begin position="300"/>
        <end position="429"/>
    </location>
</feature>
<dbReference type="Gene3D" id="3.60.21.10">
    <property type="match status" value="1"/>
</dbReference>
<dbReference type="SUPFAM" id="SSF55816">
    <property type="entry name" value="5'-nucleotidase (syn. UDP-sugar hydrolase), C-terminal domain"/>
    <property type="match status" value="1"/>
</dbReference>
<dbReference type="PANTHER" id="PTHR11575">
    <property type="entry name" value="5'-NUCLEOTIDASE-RELATED"/>
    <property type="match status" value="1"/>
</dbReference>
<dbReference type="PRINTS" id="PR01607">
    <property type="entry name" value="APYRASEFAMLY"/>
</dbReference>
<dbReference type="SUPFAM" id="SSF56300">
    <property type="entry name" value="Metallo-dependent phosphatases"/>
    <property type="match status" value="1"/>
</dbReference>
<dbReference type="InterPro" id="IPR004843">
    <property type="entry name" value="Calcineurin-like_PHP"/>
</dbReference>
<keyword evidence="2" id="KW-0378">Hydrolase</keyword>
<dbReference type="Pfam" id="PF02872">
    <property type="entry name" value="5_nucleotid_C"/>
    <property type="match status" value="1"/>
</dbReference>
<organism evidence="5 6">
    <name type="scientific">Alkalihalobacterium chitinilyticum</name>
    <dbReference type="NCBI Taxonomy" id="2980103"/>
    <lineage>
        <taxon>Bacteria</taxon>
        <taxon>Bacillati</taxon>
        <taxon>Bacillota</taxon>
        <taxon>Bacilli</taxon>
        <taxon>Bacillales</taxon>
        <taxon>Bacillaceae</taxon>
        <taxon>Alkalihalobacterium</taxon>
    </lineage>
</organism>
<dbReference type="CDD" id="cd00845">
    <property type="entry name" value="MPP_UshA_N_like"/>
    <property type="match status" value="1"/>
</dbReference>
<evidence type="ECO:0000256" key="2">
    <source>
        <dbReference type="RuleBase" id="RU362119"/>
    </source>
</evidence>
<dbReference type="Gene3D" id="3.90.780.10">
    <property type="entry name" value="5'-Nucleotidase, C-terminal domain"/>
    <property type="match status" value="1"/>
</dbReference>
<comment type="caution">
    <text evidence="5">The sequence shown here is derived from an EMBL/GenBank/DDBJ whole genome shotgun (WGS) entry which is preliminary data.</text>
</comment>
<evidence type="ECO:0000313" key="6">
    <source>
        <dbReference type="Proteomes" id="UP001148125"/>
    </source>
</evidence>
<keyword evidence="1" id="KW-0732">Signal</keyword>
<sequence length="465" mass="53036">MSSEQTLFIYHTNDIHSHFEHWPKIVEFIKKQRSFHERKQENMLYFDIGDHADRCHPMTEATEGKGNVELLNQAGVQAVTIGNNEGLTFSKGTLNELYEDAQFPVLVANLFDEHDEVPAWAKPYHYITLNNGIKIAVIGMTAPFFPFYDKLGWRIVDPFEILPNLVTKVRAEADFVIFLSHLGFPADQEIAEHIEGIDVILGAHTHHVLQSGKNIKGTFIGQAGKFGFHIGQMKLVINEKTKEIVDIEMAAIETPTMPQSKETQELLERLDEKQRHIMNEEVAMLPYDLPVKWFDPSKGPELLAEALKDWCNTKISMVNSGVLLDSLSKGGISRGDVHRICPHPINPCIVTMRGDRLKETILHSFTDRMQRLELKGFGFRGEVLGRMAFSGIEVHTKKLADQAEHVERILIDGQPIDMKKEYQLATLDMFTFGKLYPAIAESTSKVFFMPELLRDVFLWKLKQIR</sequence>
<dbReference type="InterPro" id="IPR036907">
    <property type="entry name" value="5'-Nucleotdase_C_sf"/>
</dbReference>
<dbReference type="RefSeq" id="WP_275119912.1">
    <property type="nucleotide sequence ID" value="NZ_JAOTPO010000015.1"/>
</dbReference>
<dbReference type="PANTHER" id="PTHR11575:SF23">
    <property type="entry name" value="5-NUCLEOTIDASE FAMILY PROTEIN"/>
    <property type="match status" value="1"/>
</dbReference>